<accession>A0AAV7CU58</accession>
<reference evidence="1" key="1">
    <citation type="thesis" date="2020" institute="ProQuest LLC" country="789 East Eisenhower Parkway, Ann Arbor, MI, USA">
        <title>Comparative Genomics and Chromosome Evolution.</title>
        <authorList>
            <person name="Mudd A.B."/>
        </authorList>
    </citation>
    <scope>NUCLEOTIDE SEQUENCE</scope>
    <source>
        <strain evidence="1">237g6f4</strain>
        <tissue evidence="1">Blood</tissue>
    </source>
</reference>
<sequence>MKVFPLTMVLQLTQFKHGKYPFFLVVKKDCTIFFFGPMSDLTNSSCKFLTRLYAKTGGWSKMVGVPKPSLKMGQCFLTMLEISGLVSV</sequence>
<dbReference type="AlphaFoldDB" id="A0AAV7CU58"/>
<evidence type="ECO:0000313" key="2">
    <source>
        <dbReference type="Proteomes" id="UP000824782"/>
    </source>
</evidence>
<dbReference type="Proteomes" id="UP000824782">
    <property type="component" value="Unassembled WGS sequence"/>
</dbReference>
<gene>
    <name evidence="1" type="ORF">GDO81_006049</name>
</gene>
<keyword evidence="2" id="KW-1185">Reference proteome</keyword>
<comment type="caution">
    <text evidence="1">The sequence shown here is derived from an EMBL/GenBank/DDBJ whole genome shotgun (WGS) entry which is preliminary data.</text>
</comment>
<organism evidence="1 2">
    <name type="scientific">Engystomops pustulosus</name>
    <name type="common">Tungara frog</name>
    <name type="synonym">Physalaemus pustulosus</name>
    <dbReference type="NCBI Taxonomy" id="76066"/>
    <lineage>
        <taxon>Eukaryota</taxon>
        <taxon>Metazoa</taxon>
        <taxon>Chordata</taxon>
        <taxon>Craniata</taxon>
        <taxon>Vertebrata</taxon>
        <taxon>Euteleostomi</taxon>
        <taxon>Amphibia</taxon>
        <taxon>Batrachia</taxon>
        <taxon>Anura</taxon>
        <taxon>Neobatrachia</taxon>
        <taxon>Hyloidea</taxon>
        <taxon>Leptodactylidae</taxon>
        <taxon>Leiuperinae</taxon>
        <taxon>Engystomops</taxon>
    </lineage>
</organism>
<name>A0AAV7CU58_ENGPU</name>
<proteinExistence type="predicted"/>
<evidence type="ECO:0000313" key="1">
    <source>
        <dbReference type="EMBL" id="KAG8588658.1"/>
    </source>
</evidence>
<protein>
    <submittedName>
        <fullName evidence="1">Uncharacterized protein</fullName>
    </submittedName>
</protein>
<dbReference type="EMBL" id="WNYA01000002">
    <property type="protein sequence ID" value="KAG8588658.1"/>
    <property type="molecule type" value="Genomic_DNA"/>
</dbReference>